<keyword evidence="3" id="KW-0560">Oxidoreductase</keyword>
<proteinExistence type="predicted"/>
<evidence type="ECO:0000313" key="9">
    <source>
        <dbReference type="WBParaSite" id="DME_0000835001-mRNA-1"/>
    </source>
</evidence>
<dbReference type="InterPro" id="IPR037120">
    <property type="entry name" value="Haem_peroxidase_sf_animal"/>
</dbReference>
<dbReference type="PRINTS" id="PR00457">
    <property type="entry name" value="ANPEROXIDASE"/>
</dbReference>
<dbReference type="FunFam" id="1.10.640.10:FF:000003">
    <property type="entry name" value="chorion peroxidase"/>
    <property type="match status" value="1"/>
</dbReference>
<keyword evidence="4" id="KW-0732">Signal</keyword>
<keyword evidence="5" id="KW-0349">Heme</keyword>
<dbReference type="STRING" id="318479.A0A0N4UKS0"/>
<dbReference type="PANTHER" id="PTHR11475:SF131">
    <property type="entry name" value="PEROXIDASE"/>
    <property type="match status" value="1"/>
</dbReference>
<dbReference type="GO" id="GO:0006979">
    <property type="term" value="P:response to oxidative stress"/>
    <property type="evidence" value="ECO:0007669"/>
    <property type="project" value="InterPro"/>
</dbReference>
<evidence type="ECO:0000256" key="1">
    <source>
        <dbReference type="ARBA" id="ARBA00004613"/>
    </source>
</evidence>
<dbReference type="OrthoDB" id="823504at2759"/>
<dbReference type="EMBL" id="UYYG01000056">
    <property type="protein sequence ID" value="VDN52383.1"/>
    <property type="molecule type" value="Genomic_DNA"/>
</dbReference>
<name>A0A0N4UKS0_DRAME</name>
<organism evidence="7 9">
    <name type="scientific">Dracunculus medinensis</name>
    <name type="common">Guinea worm</name>
    <dbReference type="NCBI Taxonomy" id="318479"/>
    <lineage>
        <taxon>Eukaryota</taxon>
        <taxon>Metazoa</taxon>
        <taxon>Ecdysozoa</taxon>
        <taxon>Nematoda</taxon>
        <taxon>Chromadorea</taxon>
        <taxon>Rhabditida</taxon>
        <taxon>Spirurina</taxon>
        <taxon>Dracunculoidea</taxon>
        <taxon>Dracunculidae</taxon>
        <taxon>Dracunculus</taxon>
    </lineage>
</organism>
<keyword evidence="8" id="KW-1185">Reference proteome</keyword>
<reference evidence="6 8" key="2">
    <citation type="submission" date="2018-11" db="EMBL/GenBank/DDBJ databases">
        <authorList>
            <consortium name="Pathogen Informatics"/>
        </authorList>
    </citation>
    <scope>NUCLEOTIDE SEQUENCE [LARGE SCALE GENOMIC DNA]</scope>
</reference>
<evidence type="ECO:0000256" key="4">
    <source>
        <dbReference type="ARBA" id="ARBA00022729"/>
    </source>
</evidence>
<keyword evidence="5" id="KW-0408">Iron</keyword>
<dbReference type="CDD" id="cd09823">
    <property type="entry name" value="peroxinectin_like"/>
    <property type="match status" value="2"/>
</dbReference>
<dbReference type="FunFam" id="1.10.640.10:FF:000006">
    <property type="entry name" value="Double oxidase: two peroxidase domains"/>
    <property type="match status" value="1"/>
</dbReference>
<dbReference type="AlphaFoldDB" id="A0A0N4UKS0"/>
<dbReference type="PANTHER" id="PTHR11475">
    <property type="entry name" value="OXIDASE/PEROXIDASE"/>
    <property type="match status" value="1"/>
</dbReference>
<dbReference type="InterPro" id="IPR019791">
    <property type="entry name" value="Haem_peroxidase_animal"/>
</dbReference>
<evidence type="ECO:0000256" key="3">
    <source>
        <dbReference type="ARBA" id="ARBA00022559"/>
    </source>
</evidence>
<dbReference type="PROSITE" id="PS50292">
    <property type="entry name" value="PEROXIDASE_3"/>
    <property type="match status" value="2"/>
</dbReference>
<protein>
    <submittedName>
        <fullName evidence="9">Chorion peroxidase</fullName>
    </submittedName>
</protein>
<sequence length="1466" mass="167498">MDSINSLILIDLRWKQPQPSDFASACRFDFSQALVFLQFCHVFPYIRMKIIFFFYLSAASFLNHFSDNISPNSIAFGLQKIELGGTALGEVCPLNLISGCEPGKYRTYSGHCNNVNNPLWGAVYEPMQRLLKPDYSDEISNPRASTIGAQLPNPRKISNELFTAITTDNVCTLMVAQWAMFVYEDLTLTGKNRIFRGSHAQPLFCCNHELYHPECFPIMIDEDDPTYSKYMKCMPYTRTATSPRENCSLGFREQANQATSYLDASHIYGSTTDQAKVLRVFERGYLNYTQNANSCKFISRQHIYFEGFLASQHRGNLLPEADEVECFSTSTIQRCFLSGGQYTNLIPTSTTMHTIWMRQHNNIANKLKTINNHWDDDRLYQEARRIVIAQIQHITYNEFLPIIVGKDNLRKFGLNLRNHAYDSDYNLKIDPTVLNEFASSVGLFFFSLFPEYLTLYDNNYNQEIQRPWNELYNNPSLIYGKGRLESILRYLLKETIQKPGLHMNKQFRNHFLQGQDKYGLDLAAMIIQMGRDHGIPGYTTFRTLCGLRRPNNFSDLNDIVFDSVDINALSRLYFSIDDVDLFVLGLGERPQRGALIGPTFSCIIGKQFQRVRRGDRFWYENFFVPSAFTLEQLNEIRRTSLSRILCDNTDNIGRIQPNVFEVADDYGNCPMDCSSSIIDSLDINKWADQEPHLKLPITRATLEKAIRLGAEHAKRLNEAEAARIFQQGKNLGNNRNRGRNSAIIRHSNLLAPKNESIKLSRTAAVLRETTKILLEGIGLDEKERLPAQLDIPTLQRLLPEVDVSRFIGNISDFLGHESPSADECLPQPLPCDHTSKYRTFSGWCNNLRFPHYGNAFAPMRRLLDPVYDDGFDTPRALGHGGRKLPSARTVSNAIHQEVPVFHTKFSHMLMQMGQVIDHDFAHSPVARGPGNTILNCSRCDSDKTLSIHCFPIPVERDDPHFPYLTPTGEPKCLSFARSVLGQLTLGYRNQLNQLTSFIDASFIYGSTECEANSLRLFSQGRLNFTDLGFNKEALPQGSQERDCLSKPKHPCFNAGDERSNEQPGLTVMHTIFLREHNRIATTLNRINNFWPDEKLYMETRRIMGAKIQHIIYNEWLPIVLGCETVAKYDLVPRKNGYYRGYDDRCDATISQEMATAAFRFGHSLIRNMFPRMSGDYDEKMKSLELKKSFNNATFYYSPEEGHIESVLMGLLGAESMAFDRHIADAVRNHLFQRPDGPHTGLDLPALNIQRGRDHGVPPYNNYREICGLRHAKTFDDLRDTMDELAIKAFKNVYNHVNDIDLFPGIMSEKPLRGALVGPTIACIIAEQFQRLKKCDRFYYENGNPATRFTPGQLAEIRKTTMSKLICSNSQYARKIQPNSFLLPDNLTNAPVKCSELPDIDLYEWLDRQFCVVDHRVINLGKTKRITPCITCTCTAEGPECHSMVIERCENLLNDYLFSEITADTFN</sequence>
<dbReference type="Gene3D" id="1.10.640.10">
    <property type="entry name" value="Haem peroxidase domain superfamily, animal type"/>
    <property type="match status" value="2"/>
</dbReference>
<evidence type="ECO:0000313" key="7">
    <source>
        <dbReference type="Proteomes" id="UP000038040"/>
    </source>
</evidence>
<feature type="binding site" description="axial binding residue" evidence="5">
    <location>
        <position position="1162"/>
    </location>
    <ligand>
        <name>heme b</name>
        <dbReference type="ChEBI" id="CHEBI:60344"/>
    </ligand>
    <ligandPart>
        <name>Fe</name>
        <dbReference type="ChEBI" id="CHEBI:18248"/>
    </ligandPart>
</feature>
<dbReference type="Proteomes" id="UP000038040">
    <property type="component" value="Unplaced"/>
</dbReference>
<comment type="subcellular location">
    <subcellularLocation>
        <location evidence="1">Secreted</location>
    </subcellularLocation>
</comment>
<dbReference type="SUPFAM" id="SSF48113">
    <property type="entry name" value="Heme-dependent peroxidases"/>
    <property type="match status" value="2"/>
</dbReference>
<dbReference type="Pfam" id="PF03098">
    <property type="entry name" value="An_peroxidase"/>
    <property type="match status" value="2"/>
</dbReference>
<dbReference type="InterPro" id="IPR010255">
    <property type="entry name" value="Haem_peroxidase_sf"/>
</dbReference>
<dbReference type="GO" id="GO:0004601">
    <property type="term" value="F:peroxidase activity"/>
    <property type="evidence" value="ECO:0007669"/>
    <property type="project" value="UniProtKB-KW"/>
</dbReference>
<dbReference type="GO" id="GO:0005576">
    <property type="term" value="C:extracellular region"/>
    <property type="evidence" value="ECO:0007669"/>
    <property type="project" value="UniProtKB-SubCell"/>
</dbReference>
<accession>A0A0N4UKS0</accession>
<dbReference type="WBParaSite" id="DME_0000835001-mRNA-1">
    <property type="protein sequence ID" value="DME_0000835001-mRNA-1"/>
    <property type="gene ID" value="DME_0000835001"/>
</dbReference>
<reference evidence="9" key="1">
    <citation type="submission" date="2016-04" db="UniProtKB">
        <authorList>
            <consortium name="WormBaseParasite"/>
        </authorList>
    </citation>
    <scope>IDENTIFICATION</scope>
</reference>
<evidence type="ECO:0000256" key="2">
    <source>
        <dbReference type="ARBA" id="ARBA00022525"/>
    </source>
</evidence>
<keyword evidence="3" id="KW-0575">Peroxidase</keyword>
<dbReference type="GO" id="GO:0046872">
    <property type="term" value="F:metal ion binding"/>
    <property type="evidence" value="ECO:0007669"/>
    <property type="project" value="UniProtKB-KW"/>
</dbReference>
<dbReference type="Proteomes" id="UP000274756">
    <property type="component" value="Unassembled WGS sequence"/>
</dbReference>
<evidence type="ECO:0000313" key="8">
    <source>
        <dbReference type="Proteomes" id="UP000274756"/>
    </source>
</evidence>
<evidence type="ECO:0000256" key="5">
    <source>
        <dbReference type="PIRSR" id="PIRSR619791-2"/>
    </source>
</evidence>
<evidence type="ECO:0000313" key="6">
    <source>
        <dbReference type="EMBL" id="VDN52383.1"/>
    </source>
</evidence>
<keyword evidence="2" id="KW-0964">Secreted</keyword>
<gene>
    <name evidence="6" type="ORF">DME_LOCUS2356</name>
</gene>
<keyword evidence="5" id="KW-0479">Metal-binding</keyword>
<dbReference type="GO" id="GO:0020037">
    <property type="term" value="F:heme binding"/>
    <property type="evidence" value="ECO:0007669"/>
    <property type="project" value="InterPro"/>
</dbReference>